<dbReference type="InterPro" id="IPR028082">
    <property type="entry name" value="Peripla_BP_I"/>
</dbReference>
<dbReference type="AlphaFoldDB" id="I4C0S7"/>
<feature type="domain" description="Leucine-binding protein" evidence="3">
    <location>
        <begin position="38"/>
        <end position="399"/>
    </location>
</feature>
<dbReference type="PANTHER" id="PTHR30483:SF37">
    <property type="entry name" value="ABC TRANSPORTER SUBSTRATE-BINDING PROTEIN"/>
    <property type="match status" value="1"/>
</dbReference>
<dbReference type="EMBL" id="CP003360">
    <property type="protein sequence ID" value="AFM23168.1"/>
    <property type="molecule type" value="Genomic_DNA"/>
</dbReference>
<name>I4C0S7_DESTA</name>
<evidence type="ECO:0000259" key="3">
    <source>
        <dbReference type="Pfam" id="PF13458"/>
    </source>
</evidence>
<keyword evidence="5" id="KW-1185">Reference proteome</keyword>
<dbReference type="PANTHER" id="PTHR30483">
    <property type="entry name" value="LEUCINE-SPECIFIC-BINDING PROTEIN"/>
    <property type="match status" value="1"/>
</dbReference>
<dbReference type="CDD" id="cd06340">
    <property type="entry name" value="PBP1_ABC_ligand_binding-like"/>
    <property type="match status" value="1"/>
</dbReference>
<dbReference type="STRING" id="706587.Desti_0433"/>
<comment type="similarity">
    <text evidence="1">Belongs to the leucine-binding protein family.</text>
</comment>
<dbReference type="eggNOG" id="COG0683">
    <property type="taxonomic scope" value="Bacteria"/>
</dbReference>
<accession>I4C0S7</accession>
<keyword evidence="2" id="KW-0732">Signal</keyword>
<protein>
    <submittedName>
        <fullName evidence="4">Amino acid/amide ABC transporter substrate-binding protein, HAAT family</fullName>
    </submittedName>
</protein>
<organism evidence="4 5">
    <name type="scientific">Desulfomonile tiedjei (strain ATCC 49306 / DSM 6799 / DCB-1)</name>
    <dbReference type="NCBI Taxonomy" id="706587"/>
    <lineage>
        <taxon>Bacteria</taxon>
        <taxon>Pseudomonadati</taxon>
        <taxon>Thermodesulfobacteriota</taxon>
        <taxon>Desulfomonilia</taxon>
        <taxon>Desulfomonilales</taxon>
        <taxon>Desulfomonilaceae</taxon>
        <taxon>Desulfomonile</taxon>
    </lineage>
</organism>
<dbReference type="SUPFAM" id="SSF53822">
    <property type="entry name" value="Periplasmic binding protein-like I"/>
    <property type="match status" value="1"/>
</dbReference>
<dbReference type="Proteomes" id="UP000006055">
    <property type="component" value="Chromosome"/>
</dbReference>
<dbReference type="Pfam" id="PF13458">
    <property type="entry name" value="Peripla_BP_6"/>
    <property type="match status" value="1"/>
</dbReference>
<dbReference type="KEGG" id="dti:Desti_0433"/>
<sequence>MSHRSTRWSFWLTCSIVLCLVVGFGPGAGSALASEKVIKIGTLFPLTGPVATAGQRCQAAVQTAVEIINNKHPEIKVPLADQEGILGGHKIVLVHADSQGKPDVGKAEAERLFNQEGVWAIIGSYNSAVSKPASLVAERMKKIFMCGASSSAALTQRNMNFFFRLAPTDETESIEFVEVLKWLNDKKKADIKTLGVIYENSEFGKHAAEEAKKSAAAGGFRVVADVPFSPGATNLNSEVQTLKKENPDAVFGACLGADYSLWVRTMKQVAWLPKISISYCSGYQDPVISKQLAGDADFFMGSTAYSPQFASLMPAVGVVEEIFKSKTGGVPFDGDSIQEAVAMLVLAQAIEKTGNLDPEKVAESLQKNTWDSPLSLGGKVAFAKGGQNIKAHSVVTQLQGGDYKRIFPEEMADTSIVFPMKAWNQR</sequence>
<evidence type="ECO:0000313" key="5">
    <source>
        <dbReference type="Proteomes" id="UP000006055"/>
    </source>
</evidence>
<gene>
    <name evidence="4" type="ordered locus">Desti_0433</name>
</gene>
<dbReference type="InterPro" id="IPR051010">
    <property type="entry name" value="BCAA_transport"/>
</dbReference>
<evidence type="ECO:0000313" key="4">
    <source>
        <dbReference type="EMBL" id="AFM23168.1"/>
    </source>
</evidence>
<dbReference type="RefSeq" id="WP_014808327.1">
    <property type="nucleotide sequence ID" value="NC_018025.1"/>
</dbReference>
<dbReference type="Gene3D" id="3.40.50.2300">
    <property type="match status" value="2"/>
</dbReference>
<evidence type="ECO:0000256" key="2">
    <source>
        <dbReference type="ARBA" id="ARBA00022729"/>
    </source>
</evidence>
<reference evidence="5" key="1">
    <citation type="submission" date="2012-06" db="EMBL/GenBank/DDBJ databases">
        <title>Complete sequence of chromosome of Desulfomonile tiedjei DSM 6799.</title>
        <authorList>
            <person name="Lucas S."/>
            <person name="Copeland A."/>
            <person name="Lapidus A."/>
            <person name="Glavina del Rio T."/>
            <person name="Dalin E."/>
            <person name="Tice H."/>
            <person name="Bruce D."/>
            <person name="Goodwin L."/>
            <person name="Pitluck S."/>
            <person name="Peters L."/>
            <person name="Ovchinnikova G."/>
            <person name="Zeytun A."/>
            <person name="Lu M."/>
            <person name="Kyrpides N."/>
            <person name="Mavromatis K."/>
            <person name="Ivanova N."/>
            <person name="Brettin T."/>
            <person name="Detter J.C."/>
            <person name="Han C."/>
            <person name="Larimer F."/>
            <person name="Land M."/>
            <person name="Hauser L."/>
            <person name="Markowitz V."/>
            <person name="Cheng J.-F."/>
            <person name="Hugenholtz P."/>
            <person name="Woyke T."/>
            <person name="Wu D."/>
            <person name="Spring S."/>
            <person name="Schroeder M."/>
            <person name="Brambilla E."/>
            <person name="Klenk H.-P."/>
            <person name="Eisen J.A."/>
        </authorList>
    </citation>
    <scope>NUCLEOTIDE SEQUENCE [LARGE SCALE GENOMIC DNA]</scope>
    <source>
        <strain evidence="5">ATCC 49306 / DSM 6799 / DCB-1</strain>
    </source>
</reference>
<dbReference type="OrthoDB" id="9783240at2"/>
<proteinExistence type="inferred from homology"/>
<evidence type="ECO:0000256" key="1">
    <source>
        <dbReference type="ARBA" id="ARBA00010062"/>
    </source>
</evidence>
<dbReference type="InterPro" id="IPR028081">
    <property type="entry name" value="Leu-bd"/>
</dbReference>
<dbReference type="HOGENOM" id="CLU_027128_6_0_7"/>